<comment type="caution">
    <text evidence="1">The sequence shown here is derived from an EMBL/GenBank/DDBJ whole genome shotgun (WGS) entry which is preliminary data.</text>
</comment>
<keyword evidence="2" id="KW-1185">Reference proteome</keyword>
<protein>
    <submittedName>
        <fullName evidence="1">Uncharacterized protein</fullName>
    </submittedName>
</protein>
<sequence length="249" mass="28102">MDACVLDPEESDRLPIDYMNQKGNVLESFSTKLIRIDYLGRCIFLAPFFCNMESIHLCIENLSPSEGTIMLVTSNFRMTNVAMNKIRAAYGIKSRTVITSAFLTALRMTAERKGFKPPNYLKVGITHARGPYSERKLENRFSSLVQCLPLSELSSTSLTESEKLIEINADNEHEVDAFFYLLTLLGLLPKKLLQICRPHLVKTALTGTPSSEKMFKIQNGLLEAIIPIPPRVDGLDYICAYHNYGVMFH</sequence>
<proteinExistence type="predicted"/>
<dbReference type="Proteomes" id="UP000094527">
    <property type="component" value="Unassembled WGS sequence"/>
</dbReference>
<reference evidence="1 2" key="1">
    <citation type="journal article" date="2016" name="Genome Biol. Evol.">
        <title>Gene Family Evolution Reflects Adaptation to Soil Environmental Stressors in the Genome of the Collembolan Orchesella cincta.</title>
        <authorList>
            <person name="Faddeeva-Vakhrusheva A."/>
            <person name="Derks M.F."/>
            <person name="Anvar S.Y."/>
            <person name="Agamennone V."/>
            <person name="Suring W."/>
            <person name="Smit S."/>
            <person name="van Straalen N.M."/>
            <person name="Roelofs D."/>
        </authorList>
    </citation>
    <scope>NUCLEOTIDE SEQUENCE [LARGE SCALE GENOMIC DNA]</scope>
    <source>
        <tissue evidence="1">Mixed pool</tissue>
    </source>
</reference>
<accession>A0A1D2MAT6</accession>
<gene>
    <name evidence="1" type="ORF">Ocin01_16577</name>
</gene>
<dbReference type="AlphaFoldDB" id="A0A1D2MAT6"/>
<evidence type="ECO:0000313" key="1">
    <source>
        <dbReference type="EMBL" id="ODM90105.1"/>
    </source>
</evidence>
<name>A0A1D2MAT6_ORCCI</name>
<organism evidence="1 2">
    <name type="scientific">Orchesella cincta</name>
    <name type="common">Springtail</name>
    <name type="synonym">Podura cincta</name>
    <dbReference type="NCBI Taxonomy" id="48709"/>
    <lineage>
        <taxon>Eukaryota</taxon>
        <taxon>Metazoa</taxon>
        <taxon>Ecdysozoa</taxon>
        <taxon>Arthropoda</taxon>
        <taxon>Hexapoda</taxon>
        <taxon>Collembola</taxon>
        <taxon>Entomobryomorpha</taxon>
        <taxon>Entomobryoidea</taxon>
        <taxon>Orchesellidae</taxon>
        <taxon>Orchesellinae</taxon>
        <taxon>Orchesella</taxon>
    </lineage>
</organism>
<dbReference type="EMBL" id="LJIJ01002169">
    <property type="protein sequence ID" value="ODM90105.1"/>
    <property type="molecule type" value="Genomic_DNA"/>
</dbReference>
<evidence type="ECO:0000313" key="2">
    <source>
        <dbReference type="Proteomes" id="UP000094527"/>
    </source>
</evidence>